<keyword evidence="3" id="KW-0862">Zinc</keyword>
<dbReference type="Gene3D" id="3.30.40.10">
    <property type="entry name" value="Zinc/RING finger domain, C3HC4 (zinc finger)"/>
    <property type="match status" value="1"/>
</dbReference>
<evidence type="ECO:0000313" key="10">
    <source>
        <dbReference type="Proteomes" id="UP001153954"/>
    </source>
</evidence>
<protein>
    <submittedName>
        <fullName evidence="9">Uncharacterized protein</fullName>
    </submittedName>
</protein>
<name>A0AAU9VC26_EUPED</name>
<feature type="coiled-coil region" evidence="5">
    <location>
        <begin position="74"/>
        <end position="122"/>
    </location>
</feature>
<dbReference type="PROSITE" id="PS50081">
    <property type="entry name" value="ZF_DAG_PE_2"/>
    <property type="match status" value="1"/>
</dbReference>
<dbReference type="AlphaFoldDB" id="A0AAU9VC26"/>
<keyword evidence="2 4" id="KW-0863">Zinc-finger</keyword>
<dbReference type="InterPro" id="IPR019786">
    <property type="entry name" value="Zinc_finger_PHD-type_CS"/>
</dbReference>
<reference evidence="9" key="1">
    <citation type="submission" date="2022-03" db="EMBL/GenBank/DDBJ databases">
        <authorList>
            <person name="Tunstrom K."/>
        </authorList>
    </citation>
    <scope>NUCLEOTIDE SEQUENCE</scope>
</reference>
<dbReference type="InterPro" id="IPR013083">
    <property type="entry name" value="Znf_RING/FYVE/PHD"/>
</dbReference>
<dbReference type="Gene3D" id="1.10.287.1490">
    <property type="match status" value="1"/>
</dbReference>
<accession>A0AAU9VC26</accession>
<evidence type="ECO:0000259" key="6">
    <source>
        <dbReference type="PROSITE" id="PS50081"/>
    </source>
</evidence>
<evidence type="ECO:0000256" key="2">
    <source>
        <dbReference type="ARBA" id="ARBA00022771"/>
    </source>
</evidence>
<feature type="domain" description="Phorbol-ester/DAG-type" evidence="6">
    <location>
        <begin position="1"/>
        <end position="47"/>
    </location>
</feature>
<dbReference type="InterPro" id="IPR011011">
    <property type="entry name" value="Znf_FYVE_PHD"/>
</dbReference>
<dbReference type="EMBL" id="CAKOGL010000043">
    <property type="protein sequence ID" value="CAH2108880.1"/>
    <property type="molecule type" value="Genomic_DNA"/>
</dbReference>
<evidence type="ECO:0000313" key="8">
    <source>
        <dbReference type="EMBL" id="CAH2104079.1"/>
    </source>
</evidence>
<dbReference type="Proteomes" id="UP001153954">
    <property type="component" value="Unassembled WGS sequence"/>
</dbReference>
<evidence type="ECO:0000256" key="3">
    <source>
        <dbReference type="ARBA" id="ARBA00022833"/>
    </source>
</evidence>
<dbReference type="InterPro" id="IPR002219">
    <property type="entry name" value="PKC_DAG/PE"/>
</dbReference>
<dbReference type="PROSITE" id="PS01359">
    <property type="entry name" value="ZF_PHD_1"/>
    <property type="match status" value="1"/>
</dbReference>
<dbReference type="SUPFAM" id="SSF57903">
    <property type="entry name" value="FYVE/PHD zinc finger"/>
    <property type="match status" value="1"/>
</dbReference>
<proteinExistence type="predicted"/>
<keyword evidence="5" id="KW-0175">Coiled coil</keyword>
<comment type="caution">
    <text evidence="9">The sequence shown here is derived from an EMBL/GenBank/DDBJ whole genome shotgun (WGS) entry which is preliminary data.</text>
</comment>
<keyword evidence="1" id="KW-0479">Metal-binding</keyword>
<dbReference type="GO" id="GO:0008270">
    <property type="term" value="F:zinc ion binding"/>
    <property type="evidence" value="ECO:0007669"/>
    <property type="project" value="UniProtKB-KW"/>
</dbReference>
<dbReference type="PROSITE" id="PS50089">
    <property type="entry name" value="ZF_RING_2"/>
    <property type="match status" value="1"/>
</dbReference>
<keyword evidence="10" id="KW-1185">Reference proteome</keyword>
<evidence type="ECO:0000256" key="5">
    <source>
        <dbReference type="SAM" id="Coils"/>
    </source>
</evidence>
<evidence type="ECO:0000256" key="1">
    <source>
        <dbReference type="ARBA" id="ARBA00022723"/>
    </source>
</evidence>
<dbReference type="InterPro" id="IPR001841">
    <property type="entry name" value="Znf_RING"/>
</dbReference>
<dbReference type="EMBL" id="CAKOGL010000027">
    <property type="protein sequence ID" value="CAH2104079.1"/>
    <property type="molecule type" value="Genomic_DNA"/>
</dbReference>
<sequence>MASKCNTCGKFTSATDGVKCKKCSHVFHRGCLTNLSPTNTSAPKLVCKSCKNNMNDVLEDANGLGGVEAMMTAIDLLRTELSACTKEIASFRQEMSTIRSSIAEFNRRLDDFDERITKIENGKKIDASNGDIISQLREDLNERDQELLQNDIEIAGITELNGENLMQIVGLVGSKLGVNVEDRDIVSVQRAGDNIKHRIKYAHDVDKVFLS</sequence>
<gene>
    <name evidence="8" type="ORF">EEDITHA_LOCUS18507</name>
    <name evidence="9" type="ORF">EEDITHA_LOCUS22776</name>
</gene>
<evidence type="ECO:0000256" key="4">
    <source>
        <dbReference type="PROSITE-ProRule" id="PRU00175"/>
    </source>
</evidence>
<organism evidence="9 10">
    <name type="scientific">Euphydryas editha</name>
    <name type="common">Edith's checkerspot</name>
    <dbReference type="NCBI Taxonomy" id="104508"/>
    <lineage>
        <taxon>Eukaryota</taxon>
        <taxon>Metazoa</taxon>
        <taxon>Ecdysozoa</taxon>
        <taxon>Arthropoda</taxon>
        <taxon>Hexapoda</taxon>
        <taxon>Insecta</taxon>
        <taxon>Pterygota</taxon>
        <taxon>Neoptera</taxon>
        <taxon>Endopterygota</taxon>
        <taxon>Lepidoptera</taxon>
        <taxon>Glossata</taxon>
        <taxon>Ditrysia</taxon>
        <taxon>Papilionoidea</taxon>
        <taxon>Nymphalidae</taxon>
        <taxon>Nymphalinae</taxon>
        <taxon>Euphydryas</taxon>
    </lineage>
</organism>
<evidence type="ECO:0000259" key="7">
    <source>
        <dbReference type="PROSITE" id="PS50089"/>
    </source>
</evidence>
<feature type="domain" description="RING-type" evidence="7">
    <location>
        <begin position="5"/>
        <end position="51"/>
    </location>
</feature>
<evidence type="ECO:0000313" key="9">
    <source>
        <dbReference type="EMBL" id="CAH2108880.1"/>
    </source>
</evidence>